<organism evidence="1 2">
    <name type="scientific">Neofusicoccum ribis</name>
    <dbReference type="NCBI Taxonomy" id="45134"/>
    <lineage>
        <taxon>Eukaryota</taxon>
        <taxon>Fungi</taxon>
        <taxon>Dikarya</taxon>
        <taxon>Ascomycota</taxon>
        <taxon>Pezizomycotina</taxon>
        <taxon>Dothideomycetes</taxon>
        <taxon>Dothideomycetes incertae sedis</taxon>
        <taxon>Botryosphaeriales</taxon>
        <taxon>Botryosphaeriaceae</taxon>
        <taxon>Neofusicoccum</taxon>
    </lineage>
</organism>
<accession>A0ABR3T1M8</accession>
<dbReference type="EMBL" id="JAJVDC020000021">
    <property type="protein sequence ID" value="KAL1633456.1"/>
    <property type="molecule type" value="Genomic_DNA"/>
</dbReference>
<evidence type="ECO:0000313" key="1">
    <source>
        <dbReference type="EMBL" id="KAL1633456.1"/>
    </source>
</evidence>
<dbReference type="Proteomes" id="UP001521116">
    <property type="component" value="Unassembled WGS sequence"/>
</dbReference>
<name>A0ABR3T1M8_9PEZI</name>
<sequence length="103" mass="11822">MDLVSEDIEGDLDHALARLANLARDEHEQDPNMSAEQHYGSRLDAAIRRQSMHYTVLRQAWSDCSTALTQRNELRNVLKEVLHKKPDAEQKAAEVLNKLENEE</sequence>
<keyword evidence="2" id="KW-1185">Reference proteome</keyword>
<protein>
    <submittedName>
        <fullName evidence="1">Uncharacterized protein</fullName>
    </submittedName>
</protein>
<reference evidence="1 2" key="1">
    <citation type="submission" date="2024-02" db="EMBL/GenBank/DDBJ databases">
        <title>De novo assembly and annotation of 12 fungi associated with fruit tree decline syndrome in Ontario, Canada.</title>
        <authorList>
            <person name="Sulman M."/>
            <person name="Ellouze W."/>
            <person name="Ilyukhin E."/>
        </authorList>
    </citation>
    <scope>NUCLEOTIDE SEQUENCE [LARGE SCALE GENOMIC DNA]</scope>
    <source>
        <strain evidence="1 2">M1-105</strain>
    </source>
</reference>
<proteinExistence type="predicted"/>
<gene>
    <name evidence="1" type="ORF">SLS56_002841</name>
</gene>
<comment type="caution">
    <text evidence="1">The sequence shown here is derived from an EMBL/GenBank/DDBJ whole genome shotgun (WGS) entry which is preliminary data.</text>
</comment>
<evidence type="ECO:0000313" key="2">
    <source>
        <dbReference type="Proteomes" id="UP001521116"/>
    </source>
</evidence>